<dbReference type="Gene3D" id="3.30.559.30">
    <property type="entry name" value="Nonribosomal peptide synthetase, condensation domain"/>
    <property type="match status" value="1"/>
</dbReference>
<reference evidence="2" key="1">
    <citation type="journal article" date="2023" name="Mol. Phylogenet. Evol.">
        <title>Genome-scale phylogeny and comparative genomics of the fungal order Sordariales.</title>
        <authorList>
            <person name="Hensen N."/>
            <person name="Bonometti L."/>
            <person name="Westerberg I."/>
            <person name="Brannstrom I.O."/>
            <person name="Guillou S."/>
            <person name="Cros-Aarteil S."/>
            <person name="Calhoun S."/>
            <person name="Haridas S."/>
            <person name="Kuo A."/>
            <person name="Mondo S."/>
            <person name="Pangilinan J."/>
            <person name="Riley R."/>
            <person name="LaButti K."/>
            <person name="Andreopoulos B."/>
            <person name="Lipzen A."/>
            <person name="Chen C."/>
            <person name="Yan M."/>
            <person name="Daum C."/>
            <person name="Ng V."/>
            <person name="Clum A."/>
            <person name="Steindorff A."/>
            <person name="Ohm R.A."/>
            <person name="Martin F."/>
            <person name="Silar P."/>
            <person name="Natvig D.O."/>
            <person name="Lalanne C."/>
            <person name="Gautier V."/>
            <person name="Ament-Velasquez S.L."/>
            <person name="Kruys A."/>
            <person name="Hutchinson M.I."/>
            <person name="Powell A.J."/>
            <person name="Barry K."/>
            <person name="Miller A.N."/>
            <person name="Grigoriev I.V."/>
            <person name="Debuchy R."/>
            <person name="Gladieux P."/>
            <person name="Hiltunen Thoren M."/>
            <person name="Johannesson H."/>
        </authorList>
    </citation>
    <scope>NUCLEOTIDE SEQUENCE</scope>
    <source>
        <strain evidence="2">CBS 103.79</strain>
    </source>
</reference>
<dbReference type="GO" id="GO:0005737">
    <property type="term" value="C:cytoplasm"/>
    <property type="evidence" value="ECO:0007669"/>
    <property type="project" value="TreeGrafter"/>
</dbReference>
<dbReference type="PANTHER" id="PTHR45527">
    <property type="entry name" value="NONRIBOSOMAL PEPTIDE SYNTHETASE"/>
    <property type="match status" value="1"/>
</dbReference>
<protein>
    <recommendedName>
        <fullName evidence="1">Condensation domain-containing protein</fullName>
    </recommendedName>
</protein>
<dbReference type="AlphaFoldDB" id="A0AAN6MM93"/>
<feature type="domain" description="Condensation" evidence="1">
    <location>
        <begin position="4"/>
        <end position="311"/>
    </location>
</feature>
<accession>A0AAN6MM93</accession>
<dbReference type="GO" id="GO:0003824">
    <property type="term" value="F:catalytic activity"/>
    <property type="evidence" value="ECO:0007669"/>
    <property type="project" value="InterPro"/>
</dbReference>
<comment type="caution">
    <text evidence="2">The sequence shown here is derived from an EMBL/GenBank/DDBJ whole genome shotgun (WGS) entry which is preliminary data.</text>
</comment>
<dbReference type="Proteomes" id="UP001303889">
    <property type="component" value="Unassembled WGS sequence"/>
</dbReference>
<dbReference type="InterPro" id="IPR023213">
    <property type="entry name" value="CAT-like_dom_sf"/>
</dbReference>
<evidence type="ECO:0000259" key="1">
    <source>
        <dbReference type="Pfam" id="PF00668"/>
    </source>
</evidence>
<organism evidence="2 3">
    <name type="scientific">Staphylotrichum tortipilum</name>
    <dbReference type="NCBI Taxonomy" id="2831512"/>
    <lineage>
        <taxon>Eukaryota</taxon>
        <taxon>Fungi</taxon>
        <taxon>Dikarya</taxon>
        <taxon>Ascomycota</taxon>
        <taxon>Pezizomycotina</taxon>
        <taxon>Sordariomycetes</taxon>
        <taxon>Sordariomycetidae</taxon>
        <taxon>Sordariales</taxon>
        <taxon>Chaetomiaceae</taxon>
        <taxon>Staphylotrichum</taxon>
    </lineage>
</organism>
<evidence type="ECO:0000313" key="3">
    <source>
        <dbReference type="Proteomes" id="UP001303889"/>
    </source>
</evidence>
<dbReference type="GO" id="GO:0031177">
    <property type="term" value="F:phosphopantetheine binding"/>
    <property type="evidence" value="ECO:0007669"/>
    <property type="project" value="TreeGrafter"/>
</dbReference>
<dbReference type="CDD" id="cd19542">
    <property type="entry name" value="CT_NRPS-like"/>
    <property type="match status" value="1"/>
</dbReference>
<proteinExistence type="predicted"/>
<dbReference type="GO" id="GO:0044550">
    <property type="term" value="P:secondary metabolite biosynthetic process"/>
    <property type="evidence" value="ECO:0007669"/>
    <property type="project" value="TreeGrafter"/>
</dbReference>
<evidence type="ECO:0000313" key="2">
    <source>
        <dbReference type="EMBL" id="KAK3903526.1"/>
    </source>
</evidence>
<name>A0AAN6MM93_9PEZI</name>
<reference evidence="2" key="2">
    <citation type="submission" date="2023-05" db="EMBL/GenBank/DDBJ databases">
        <authorList>
            <consortium name="Lawrence Berkeley National Laboratory"/>
            <person name="Steindorff A."/>
            <person name="Hensen N."/>
            <person name="Bonometti L."/>
            <person name="Westerberg I."/>
            <person name="Brannstrom I.O."/>
            <person name="Guillou S."/>
            <person name="Cros-Aarteil S."/>
            <person name="Calhoun S."/>
            <person name="Haridas S."/>
            <person name="Kuo A."/>
            <person name="Mondo S."/>
            <person name="Pangilinan J."/>
            <person name="Riley R."/>
            <person name="Labutti K."/>
            <person name="Andreopoulos B."/>
            <person name="Lipzen A."/>
            <person name="Chen C."/>
            <person name="Yanf M."/>
            <person name="Daum C."/>
            <person name="Ng V."/>
            <person name="Clum A."/>
            <person name="Ohm R."/>
            <person name="Martin F."/>
            <person name="Silar P."/>
            <person name="Natvig D."/>
            <person name="Lalanne C."/>
            <person name="Gautier V."/>
            <person name="Ament-Velasquez S.L."/>
            <person name="Kruys A."/>
            <person name="Hutchinson M.I."/>
            <person name="Powell A.J."/>
            <person name="Barry K."/>
            <person name="Miller A.N."/>
            <person name="Grigoriev I.V."/>
            <person name="Debuchy R."/>
            <person name="Gladieux P."/>
            <person name="Thoren M.H."/>
            <person name="Johannesson H."/>
        </authorList>
    </citation>
    <scope>NUCLEOTIDE SEQUENCE</scope>
    <source>
        <strain evidence="2">CBS 103.79</strain>
    </source>
</reference>
<keyword evidence="3" id="KW-1185">Reference proteome</keyword>
<dbReference type="InterPro" id="IPR001242">
    <property type="entry name" value="Condensation_dom"/>
</dbReference>
<dbReference type="SUPFAM" id="SSF52777">
    <property type="entry name" value="CoA-dependent acyltransferases"/>
    <property type="match status" value="2"/>
</dbReference>
<dbReference type="Gene3D" id="3.30.559.10">
    <property type="entry name" value="Chloramphenicol acetyltransferase-like domain"/>
    <property type="match status" value="1"/>
</dbReference>
<gene>
    <name evidence="2" type="ORF">C8A05DRAFT_32740</name>
</gene>
<dbReference type="Pfam" id="PF00668">
    <property type="entry name" value="Condensation"/>
    <property type="match status" value="1"/>
</dbReference>
<sequence>MNAYPVTDPQALDIKATIQPPRTSIQYTMLYANNGGFDWARLTQACHKLVAAHDILRTVFVEHESTFVQVVVKELDIPVVIQHAETEDLERSAESLCAAHIDSNNFRLGAPFFYIFLLQAKDSQAECLILGLSHSQYDGVSLPLLLRDLEALYAGTAITPSAPFSTYLSQTLTDGPARTEALSYWNTLLAGSALSILPGQTPANKASATEKAIFRTAELPAACHPPPLGITTATLLTAGWAVVLARRLRTPDVLFGGITSGRAATDGDDTAVVMGPCYQFTPVRVHFERTWTARELLAAVQQQAAESLAHDFVGGFGAAGRDGFVDSVVHHQDWEEFESMPFAGGEVKVGIANPHGDAARPVKLVSYVKEGGMHVGVVGAAEDDELVDGVLKELAEVVAGLVTAEEDGRVVLDEQSFQMEE</sequence>
<dbReference type="GO" id="GO:0043041">
    <property type="term" value="P:amino acid activation for nonribosomal peptide biosynthetic process"/>
    <property type="evidence" value="ECO:0007669"/>
    <property type="project" value="TreeGrafter"/>
</dbReference>
<dbReference type="EMBL" id="MU855443">
    <property type="protein sequence ID" value="KAK3903526.1"/>
    <property type="molecule type" value="Genomic_DNA"/>
</dbReference>
<dbReference type="PANTHER" id="PTHR45527:SF1">
    <property type="entry name" value="FATTY ACID SYNTHASE"/>
    <property type="match status" value="1"/>
</dbReference>